<organism evidence="4 5">
    <name type="scientific">Dictyobacter vulcani</name>
    <dbReference type="NCBI Taxonomy" id="2607529"/>
    <lineage>
        <taxon>Bacteria</taxon>
        <taxon>Bacillati</taxon>
        <taxon>Chloroflexota</taxon>
        <taxon>Ktedonobacteria</taxon>
        <taxon>Ktedonobacterales</taxon>
        <taxon>Dictyobacteraceae</taxon>
        <taxon>Dictyobacter</taxon>
    </lineage>
</organism>
<dbReference type="PANTHER" id="PTHR32089:SF112">
    <property type="entry name" value="LYSOZYME-LIKE PROTEIN-RELATED"/>
    <property type="match status" value="1"/>
</dbReference>
<name>A0A5J4KPP5_9CHLR</name>
<dbReference type="PROSITE" id="PS50111">
    <property type="entry name" value="CHEMOTAXIS_TRANSDUC_2"/>
    <property type="match status" value="1"/>
</dbReference>
<dbReference type="InterPro" id="IPR029016">
    <property type="entry name" value="GAF-like_dom_sf"/>
</dbReference>
<accession>A0A5J4KPP5</accession>
<keyword evidence="5" id="KW-1185">Reference proteome</keyword>
<dbReference type="AlphaFoldDB" id="A0A5J4KPP5"/>
<dbReference type="Gene3D" id="3.30.450.40">
    <property type="match status" value="1"/>
</dbReference>
<comment type="caution">
    <text evidence="4">The sequence shown here is derived from an EMBL/GenBank/DDBJ whole genome shotgun (WGS) entry which is preliminary data.</text>
</comment>
<dbReference type="GO" id="GO:0007165">
    <property type="term" value="P:signal transduction"/>
    <property type="evidence" value="ECO:0007669"/>
    <property type="project" value="UniProtKB-KW"/>
</dbReference>
<dbReference type="EMBL" id="BKZW01000001">
    <property type="protein sequence ID" value="GER87166.1"/>
    <property type="molecule type" value="Genomic_DNA"/>
</dbReference>
<feature type="domain" description="Methyl-accepting transducer" evidence="3">
    <location>
        <begin position="265"/>
        <end position="501"/>
    </location>
</feature>
<dbReference type="SUPFAM" id="SSF58104">
    <property type="entry name" value="Methyl-accepting chemotaxis protein (MCP) signaling domain"/>
    <property type="match status" value="1"/>
</dbReference>
<reference evidence="4 5" key="1">
    <citation type="submission" date="2019-10" db="EMBL/GenBank/DDBJ databases">
        <title>Dictyobacter vulcani sp. nov., within the class Ktedonobacteria, isolated from soil of volcanic Mt. Zao.</title>
        <authorList>
            <person name="Zheng Y."/>
            <person name="Wang C.M."/>
            <person name="Sakai Y."/>
            <person name="Abe K."/>
            <person name="Yokota A."/>
            <person name="Yabe S."/>
        </authorList>
    </citation>
    <scope>NUCLEOTIDE SEQUENCE [LARGE SCALE GENOMIC DNA]</scope>
    <source>
        <strain evidence="4 5">W12</strain>
    </source>
</reference>
<proteinExistence type="predicted"/>
<dbReference type="Pfam" id="PF01590">
    <property type="entry name" value="GAF"/>
    <property type="match status" value="1"/>
</dbReference>
<dbReference type="Proteomes" id="UP000326912">
    <property type="component" value="Unassembled WGS sequence"/>
</dbReference>
<gene>
    <name evidence="4" type="ORF">KDW_13280</name>
</gene>
<dbReference type="InterPro" id="IPR004089">
    <property type="entry name" value="MCPsignal_dom"/>
</dbReference>
<dbReference type="Gene3D" id="1.10.287.950">
    <property type="entry name" value="Methyl-accepting chemotaxis protein"/>
    <property type="match status" value="1"/>
</dbReference>
<sequence length="540" mass="60189">MNHKPEQISTVNPDREKERHARQVKELVRLCGLLRADLSLEEALQQIVASTAACTGFRALNVNLLDQSGKMLSSVAVTGTTEENVRILRENPFSIETFTSMMLPEFCISQSYHIPHGQYSLSTDMPIVSVREVDHEQYEPGEWHPEDMFFVPLYSPREEELLGFLSLDDPEDGRVPTEEAVEVIELFANKASIAIDNARLFHDRETEHKALETGIRALSEDIQLLSQGDMRPQISSQHPLLQPIADSLNTTIDRISGLLWNMQAVAEAVEGHTQIVQQNSELLVHDTHVQEMQVDQISRTINDFAQMMSRISERAANLSNTALDGVDVTNEAQTTVDRTVEGMSLVREATLQSARTMKNLSESGQEINATITSMNDLTMRMHLLALNAAIEATRAGEQGQGFTVIAQEIRALAMSSSDVARKVGDYIHVIQQETTKASQRVEQSTQEVVKQTELVMQTGVALDAIGVVTDQLTHLIDGICSTAENQSQGSQLVVAAITEILRMTGDVTRHMREMQQSTNRLVEYTNTLRARLALIHLREQ</sequence>
<keyword evidence="1 2" id="KW-0807">Transducer</keyword>
<evidence type="ECO:0000313" key="5">
    <source>
        <dbReference type="Proteomes" id="UP000326912"/>
    </source>
</evidence>
<dbReference type="GO" id="GO:0016020">
    <property type="term" value="C:membrane"/>
    <property type="evidence" value="ECO:0007669"/>
    <property type="project" value="InterPro"/>
</dbReference>
<evidence type="ECO:0000256" key="1">
    <source>
        <dbReference type="ARBA" id="ARBA00023224"/>
    </source>
</evidence>
<evidence type="ECO:0000313" key="4">
    <source>
        <dbReference type="EMBL" id="GER87166.1"/>
    </source>
</evidence>
<dbReference type="InterPro" id="IPR003018">
    <property type="entry name" value="GAF"/>
</dbReference>
<dbReference type="Pfam" id="PF00015">
    <property type="entry name" value="MCPsignal"/>
    <property type="match status" value="1"/>
</dbReference>
<dbReference type="SUPFAM" id="SSF55781">
    <property type="entry name" value="GAF domain-like"/>
    <property type="match status" value="1"/>
</dbReference>
<evidence type="ECO:0000256" key="2">
    <source>
        <dbReference type="PROSITE-ProRule" id="PRU00284"/>
    </source>
</evidence>
<protein>
    <recommendedName>
        <fullName evidence="3">Methyl-accepting transducer domain-containing protein</fullName>
    </recommendedName>
</protein>
<evidence type="ECO:0000259" key="3">
    <source>
        <dbReference type="PROSITE" id="PS50111"/>
    </source>
</evidence>
<dbReference type="PANTHER" id="PTHR32089">
    <property type="entry name" value="METHYL-ACCEPTING CHEMOTAXIS PROTEIN MCPB"/>
    <property type="match status" value="1"/>
</dbReference>
<dbReference type="SMART" id="SM00283">
    <property type="entry name" value="MA"/>
    <property type="match status" value="1"/>
</dbReference>